<evidence type="ECO:0000313" key="14">
    <source>
        <dbReference type="Proteomes" id="UP000000707"/>
    </source>
</evidence>
<name>G3BCG7_CANTC</name>
<keyword evidence="5" id="KW-0378">Hydrolase</keyword>
<evidence type="ECO:0000256" key="7">
    <source>
        <dbReference type="ARBA" id="ARBA00022989"/>
    </source>
</evidence>
<dbReference type="PANTHER" id="PTHR13046:SF0">
    <property type="entry name" value="CAAX PRENYL PROTEASE 2"/>
    <property type="match status" value="1"/>
</dbReference>
<dbReference type="MEROPS" id="G05.001"/>
<evidence type="ECO:0000256" key="4">
    <source>
        <dbReference type="ARBA" id="ARBA00022692"/>
    </source>
</evidence>
<accession>G3BCG7</accession>
<comment type="subcellular location">
    <subcellularLocation>
        <location evidence="1">Endoplasmic reticulum membrane</location>
        <topology evidence="1">Multi-pass membrane protein</topology>
    </subcellularLocation>
</comment>
<gene>
    <name evidence="13" type="ORF">CANTEDRAFT_128506</name>
</gene>
<feature type="transmembrane region" description="Helical" evidence="11">
    <location>
        <begin position="195"/>
        <end position="218"/>
    </location>
</feature>
<keyword evidence="6" id="KW-0256">Endoplasmic reticulum</keyword>
<dbReference type="eggNOG" id="KOG4130">
    <property type="taxonomic scope" value="Eukaryota"/>
</dbReference>
<feature type="domain" description="CAAX prenyl protease 2/Lysostaphin resistance protein A-like" evidence="12">
    <location>
        <begin position="132"/>
        <end position="237"/>
    </location>
</feature>
<keyword evidence="7 11" id="KW-1133">Transmembrane helix</keyword>
<dbReference type="OrthoDB" id="271604at2759"/>
<dbReference type="STRING" id="590646.G3BCG7"/>
<comment type="catalytic activity">
    <reaction evidence="9">
        <text>Hydrolyzes the peptide bond -P2-(S-farnesyl or geranylgeranyl)C-P1'-P2'-P3'-COOH where P1' and P2' are amino acids with aliphatic sidechains and P3' is any C-terminal residue.</text>
        <dbReference type="EC" id="3.4.26.1"/>
    </reaction>
</comment>
<dbReference type="Proteomes" id="UP000000707">
    <property type="component" value="Unassembled WGS sequence"/>
</dbReference>
<dbReference type="EC" id="3.4.26.1" evidence="10"/>
<reference evidence="13 14" key="1">
    <citation type="journal article" date="2011" name="Proc. Natl. Acad. Sci. U.S.A.">
        <title>Comparative genomics of xylose-fermenting fungi for enhanced biofuel production.</title>
        <authorList>
            <person name="Wohlbach D.J."/>
            <person name="Kuo A."/>
            <person name="Sato T.K."/>
            <person name="Potts K.M."/>
            <person name="Salamov A.A."/>
            <person name="LaButti K.M."/>
            <person name="Sun H."/>
            <person name="Clum A."/>
            <person name="Pangilinan J.L."/>
            <person name="Lindquist E.A."/>
            <person name="Lucas S."/>
            <person name="Lapidus A."/>
            <person name="Jin M."/>
            <person name="Gunawan C."/>
            <person name="Balan V."/>
            <person name="Dale B.E."/>
            <person name="Jeffries T.W."/>
            <person name="Zinkel R."/>
            <person name="Barry K.W."/>
            <person name="Grigoriev I.V."/>
            <person name="Gasch A.P."/>
        </authorList>
    </citation>
    <scope>NUCLEOTIDE SEQUENCE [LARGE SCALE GENOMIC DNA]</scope>
    <source>
        <strain evidence="14">ATCC 10573 / BCRC 21748 / CBS 615 / JCM 9827 / NBRC 10315 / NRRL Y-1498 / VKM Y-70</strain>
    </source>
</reference>
<dbReference type="AlphaFoldDB" id="G3BCG7"/>
<dbReference type="InterPro" id="IPR039731">
    <property type="entry name" value="Rce1"/>
</dbReference>
<evidence type="ECO:0000256" key="11">
    <source>
        <dbReference type="SAM" id="Phobius"/>
    </source>
</evidence>
<evidence type="ECO:0000259" key="12">
    <source>
        <dbReference type="Pfam" id="PF02517"/>
    </source>
</evidence>
<evidence type="ECO:0000313" key="13">
    <source>
        <dbReference type="EMBL" id="EGV60831.1"/>
    </source>
</evidence>
<evidence type="ECO:0000256" key="2">
    <source>
        <dbReference type="ARBA" id="ARBA00006897"/>
    </source>
</evidence>
<dbReference type="Pfam" id="PF02517">
    <property type="entry name" value="Rce1-like"/>
    <property type="match status" value="1"/>
</dbReference>
<evidence type="ECO:0000256" key="1">
    <source>
        <dbReference type="ARBA" id="ARBA00004477"/>
    </source>
</evidence>
<dbReference type="GO" id="GO:0005789">
    <property type="term" value="C:endoplasmic reticulum membrane"/>
    <property type="evidence" value="ECO:0007669"/>
    <property type="project" value="UniProtKB-SubCell"/>
</dbReference>
<organism evidence="14">
    <name type="scientific">Candida tenuis (strain ATCC 10573 / BCRC 21748 / CBS 615 / JCM 9827 / NBRC 10315 / NRRL Y-1498 / VKM Y-70)</name>
    <name type="common">Yeast</name>
    <name type="synonym">Yamadazyma tenuis</name>
    <dbReference type="NCBI Taxonomy" id="590646"/>
    <lineage>
        <taxon>Eukaryota</taxon>
        <taxon>Fungi</taxon>
        <taxon>Dikarya</taxon>
        <taxon>Ascomycota</taxon>
        <taxon>Saccharomycotina</taxon>
        <taxon>Pichiomycetes</taxon>
        <taxon>Debaryomycetaceae</taxon>
        <taxon>Yamadazyma</taxon>
    </lineage>
</organism>
<feature type="transmembrane region" description="Helical" evidence="11">
    <location>
        <begin position="93"/>
        <end position="114"/>
    </location>
</feature>
<comment type="similarity">
    <text evidence="2">Belongs to the peptidase U48 family.</text>
</comment>
<keyword evidence="4 11" id="KW-0812">Transmembrane</keyword>
<feature type="transmembrane region" description="Helical" evidence="11">
    <location>
        <begin position="248"/>
        <end position="266"/>
    </location>
</feature>
<feature type="transmembrane region" description="Helical" evidence="11">
    <location>
        <begin position="225"/>
        <end position="242"/>
    </location>
</feature>
<evidence type="ECO:0000256" key="10">
    <source>
        <dbReference type="ARBA" id="ARBA00049729"/>
    </source>
</evidence>
<dbReference type="PANTHER" id="PTHR13046">
    <property type="entry name" value="PROTEASE U48 CAAX PRENYL PROTEASE RCE1"/>
    <property type="match status" value="1"/>
</dbReference>
<proteinExistence type="inferred from homology"/>
<evidence type="ECO:0000256" key="5">
    <source>
        <dbReference type="ARBA" id="ARBA00022801"/>
    </source>
</evidence>
<keyword evidence="14" id="KW-1185">Reference proteome</keyword>
<dbReference type="GO" id="GO:0004222">
    <property type="term" value="F:metalloendopeptidase activity"/>
    <property type="evidence" value="ECO:0007669"/>
    <property type="project" value="InterPro"/>
</dbReference>
<sequence>MNGIASVAASVVIAALYVIVIHAWTPTTLQGSSRDDAALITHRLRRVSGLCVVLLAVVPSILVYEDPSTSLTGVYELMGVLIPRKDVVDTFSAPLRCLSASLVLFSGPIFAYIVETPTKYWSHDFQQSFYSLQGFRNHVFAPITEELVYRSIVFVVLSKQFPTTTIILYSPLLFGLAHAHHGYDLVVHQGVSVAMAVSSVTFQTLYTSLFGVLAGYVFERYNSMWCAAILHAVCNVMGIPPITVHGSVVAKFVYYLLLPLGVYGFINMI</sequence>
<evidence type="ECO:0000256" key="3">
    <source>
        <dbReference type="ARBA" id="ARBA00022670"/>
    </source>
</evidence>
<protein>
    <recommendedName>
        <fullName evidence="10">intramembrane prenyl-peptidase Rce1</fullName>
        <ecNumber evidence="10">3.4.26.1</ecNumber>
    </recommendedName>
</protein>
<keyword evidence="3" id="KW-0645">Protease</keyword>
<dbReference type="HOGENOM" id="CLU_049909_1_0_1"/>
<evidence type="ECO:0000256" key="6">
    <source>
        <dbReference type="ARBA" id="ARBA00022824"/>
    </source>
</evidence>
<keyword evidence="8 11" id="KW-0472">Membrane</keyword>
<feature type="transmembrane region" description="Helical" evidence="11">
    <location>
        <begin position="46"/>
        <end position="64"/>
    </location>
</feature>
<evidence type="ECO:0000256" key="8">
    <source>
        <dbReference type="ARBA" id="ARBA00023136"/>
    </source>
</evidence>
<dbReference type="InterPro" id="IPR003675">
    <property type="entry name" value="Rce1/LyrA-like_dom"/>
</dbReference>
<evidence type="ECO:0000256" key="9">
    <source>
        <dbReference type="ARBA" id="ARBA00047280"/>
    </source>
</evidence>
<dbReference type="GO" id="GO:0071586">
    <property type="term" value="P:CAAX-box protein processing"/>
    <property type="evidence" value="ECO:0007669"/>
    <property type="project" value="InterPro"/>
</dbReference>
<dbReference type="EMBL" id="GL996528">
    <property type="protein sequence ID" value="EGV60831.1"/>
    <property type="molecule type" value="Genomic_DNA"/>
</dbReference>
<feature type="transmembrane region" description="Helical" evidence="11">
    <location>
        <begin position="6"/>
        <end position="25"/>
    </location>
</feature>